<dbReference type="AlphaFoldDB" id="A0ABD1MXL7"/>
<comment type="caution">
    <text evidence="1">The sequence shown here is derived from an EMBL/GenBank/DDBJ whole genome shotgun (WGS) entry which is preliminary data.</text>
</comment>
<proteinExistence type="predicted"/>
<dbReference type="EMBL" id="JBGMDY010000003">
    <property type="protein sequence ID" value="KAL2340579.1"/>
    <property type="molecule type" value="Genomic_DNA"/>
</dbReference>
<evidence type="ECO:0000313" key="2">
    <source>
        <dbReference type="Proteomes" id="UP001603857"/>
    </source>
</evidence>
<gene>
    <name evidence="1" type="ORF">Fmac_008519</name>
</gene>
<protein>
    <submittedName>
        <fullName evidence="1">Uncharacterized protein</fullName>
    </submittedName>
</protein>
<keyword evidence="2" id="KW-1185">Reference proteome</keyword>
<reference evidence="1 2" key="1">
    <citation type="submission" date="2024-08" db="EMBL/GenBank/DDBJ databases">
        <title>Insights into the chromosomal genome structure of Flemingia macrophylla.</title>
        <authorList>
            <person name="Ding Y."/>
            <person name="Zhao Y."/>
            <person name="Bi W."/>
            <person name="Wu M."/>
            <person name="Zhao G."/>
            <person name="Gong Y."/>
            <person name="Li W."/>
            <person name="Zhang P."/>
        </authorList>
    </citation>
    <scope>NUCLEOTIDE SEQUENCE [LARGE SCALE GENOMIC DNA]</scope>
    <source>
        <strain evidence="1">DYQJB</strain>
        <tissue evidence="1">Leaf</tissue>
    </source>
</reference>
<evidence type="ECO:0000313" key="1">
    <source>
        <dbReference type="EMBL" id="KAL2340579.1"/>
    </source>
</evidence>
<sequence length="50" mass="5692">MFDQLICISVSLSVDVRPNAVNTIVILDTQSPSRCQHPRDNTFIRKCQQC</sequence>
<organism evidence="1 2">
    <name type="scientific">Flemingia macrophylla</name>
    <dbReference type="NCBI Taxonomy" id="520843"/>
    <lineage>
        <taxon>Eukaryota</taxon>
        <taxon>Viridiplantae</taxon>
        <taxon>Streptophyta</taxon>
        <taxon>Embryophyta</taxon>
        <taxon>Tracheophyta</taxon>
        <taxon>Spermatophyta</taxon>
        <taxon>Magnoliopsida</taxon>
        <taxon>eudicotyledons</taxon>
        <taxon>Gunneridae</taxon>
        <taxon>Pentapetalae</taxon>
        <taxon>rosids</taxon>
        <taxon>fabids</taxon>
        <taxon>Fabales</taxon>
        <taxon>Fabaceae</taxon>
        <taxon>Papilionoideae</taxon>
        <taxon>50 kb inversion clade</taxon>
        <taxon>NPAAA clade</taxon>
        <taxon>indigoferoid/millettioid clade</taxon>
        <taxon>Phaseoleae</taxon>
        <taxon>Flemingia</taxon>
    </lineage>
</organism>
<dbReference type="Proteomes" id="UP001603857">
    <property type="component" value="Unassembled WGS sequence"/>
</dbReference>
<accession>A0ABD1MXL7</accession>
<name>A0ABD1MXL7_9FABA</name>